<proteinExistence type="predicted"/>
<evidence type="ECO:0000313" key="2">
    <source>
        <dbReference type="Proteomes" id="UP001149165"/>
    </source>
</evidence>
<dbReference type="OrthoDB" id="4500473at2759"/>
<protein>
    <submittedName>
        <fullName evidence="1">Uncharacterized protein</fullName>
    </submittedName>
</protein>
<gene>
    <name evidence="1" type="ORF">N7456_001058</name>
</gene>
<comment type="caution">
    <text evidence="1">The sequence shown here is derived from an EMBL/GenBank/DDBJ whole genome shotgun (WGS) entry which is preliminary data.</text>
</comment>
<organism evidence="1 2">
    <name type="scientific">Penicillium angulare</name>
    <dbReference type="NCBI Taxonomy" id="116970"/>
    <lineage>
        <taxon>Eukaryota</taxon>
        <taxon>Fungi</taxon>
        <taxon>Dikarya</taxon>
        <taxon>Ascomycota</taxon>
        <taxon>Pezizomycotina</taxon>
        <taxon>Eurotiomycetes</taxon>
        <taxon>Eurotiomycetidae</taxon>
        <taxon>Eurotiales</taxon>
        <taxon>Aspergillaceae</taxon>
        <taxon>Penicillium</taxon>
    </lineage>
</organism>
<name>A0A9W9GEA7_9EURO</name>
<sequence length="230" mass="25819">MDKVWFKLRQTDYPAPPEESMLSGPDENTSDRSPINLGHIIPDLKQLDCPLNADSRLPFPLRMQVHRTEVTNFAWSKRDRADHSVALALGAPVASAAIGVTAGPMFNLAFKNATEQHESYDHLDTYIVNPTEQYVSDCLEELDNHITSKGSWTVFMITGLKIARPRSRKVEHDQGKTYLRFCLGCDEDKDLDIEKVLEAEGLDNFKVLVDDDLDEALVMNSNDAGKISLE</sequence>
<reference evidence="1" key="1">
    <citation type="submission" date="2022-11" db="EMBL/GenBank/DDBJ databases">
        <authorList>
            <person name="Petersen C."/>
        </authorList>
    </citation>
    <scope>NUCLEOTIDE SEQUENCE</scope>
    <source>
        <strain evidence="1">IBT 30069</strain>
    </source>
</reference>
<dbReference type="Proteomes" id="UP001149165">
    <property type="component" value="Unassembled WGS sequence"/>
</dbReference>
<dbReference type="AlphaFoldDB" id="A0A9W9GEA7"/>
<dbReference type="EMBL" id="JAPQKH010000001">
    <property type="protein sequence ID" value="KAJ5116710.1"/>
    <property type="molecule type" value="Genomic_DNA"/>
</dbReference>
<reference evidence="1" key="2">
    <citation type="journal article" date="2023" name="IMA Fungus">
        <title>Comparative genomic study of the Penicillium genus elucidates a diverse pangenome and 15 lateral gene transfer events.</title>
        <authorList>
            <person name="Petersen C."/>
            <person name="Sorensen T."/>
            <person name="Nielsen M.R."/>
            <person name="Sondergaard T.E."/>
            <person name="Sorensen J.L."/>
            <person name="Fitzpatrick D.A."/>
            <person name="Frisvad J.C."/>
            <person name="Nielsen K.L."/>
        </authorList>
    </citation>
    <scope>NUCLEOTIDE SEQUENCE</scope>
    <source>
        <strain evidence="1">IBT 30069</strain>
    </source>
</reference>
<keyword evidence="2" id="KW-1185">Reference proteome</keyword>
<accession>A0A9W9GEA7</accession>
<evidence type="ECO:0000313" key="1">
    <source>
        <dbReference type="EMBL" id="KAJ5116710.1"/>
    </source>
</evidence>